<sequence>MLFRPEVIRNHRSARLGGIAISQPLGAWLLTLAAAGMAAAIVAFLLLGSYTRRASVAGQLVPLQGVVTLPAPVTGIVERLDAAEGDAASAGQALAIIQAPRAMPESGNGGAALEQQIRQQKASLQAAQDAQQQQLRQQASGLNEQLHAARRELLQIEAEAATRQRQTRLAREKLARYQNLEKAGAASAVSVQEQQSAVFEHEAQTQTLLRQAASTRRLLAQLEQALRELPSQRAAARANHARDMAQLEQSEVQVRMDNRLAVTAPVAGVIAAQLVRQGQAVQAGQPLLSLLPGQGTLQAHLLAPSRAVGFIEPGDKVMLRYQAYPYQKFGHHTGRVASISRSALTRSELQALSSVYQGDEPVYRITVDLPRQYITAYGRHENLKPGMLLDADIMGEKRRLIEWLVEPLYSVAGKVGNAE</sequence>
<keyword evidence="2" id="KW-1133">Transmembrane helix</keyword>
<accession>A0AAW6RL25</accession>
<gene>
    <name evidence="5" type="ORF">QB898_06880</name>
</gene>
<keyword evidence="2" id="KW-0812">Transmembrane</keyword>
<keyword evidence="1" id="KW-0175">Coiled coil</keyword>
<evidence type="ECO:0000259" key="3">
    <source>
        <dbReference type="Pfam" id="PF25919"/>
    </source>
</evidence>
<reference evidence="5 6" key="1">
    <citation type="submission" date="2023-04" db="EMBL/GenBank/DDBJ databases">
        <title>Ottowia paracancer sp. nov., isolated from human stomach.</title>
        <authorList>
            <person name="Song Y."/>
        </authorList>
    </citation>
    <scope>NUCLEOTIDE SEQUENCE [LARGE SCALE GENOMIC DNA]</scope>
    <source>
        <strain evidence="5 6">10c7w1</strain>
    </source>
</reference>
<comment type="caution">
    <text evidence="5">The sequence shown here is derived from an EMBL/GenBank/DDBJ whole genome shotgun (WGS) entry which is preliminary data.</text>
</comment>
<dbReference type="Gene3D" id="2.40.50.100">
    <property type="match status" value="2"/>
</dbReference>
<dbReference type="RefSeq" id="WP_279524338.1">
    <property type="nucleotide sequence ID" value="NZ_JARVII010000011.1"/>
</dbReference>
<feature type="transmembrane region" description="Helical" evidence="2">
    <location>
        <begin position="25"/>
        <end position="47"/>
    </location>
</feature>
<dbReference type="InterPro" id="IPR058982">
    <property type="entry name" value="Beta-barrel_AprE"/>
</dbReference>
<keyword evidence="2" id="KW-0472">Membrane</keyword>
<dbReference type="Pfam" id="PF25919">
    <property type="entry name" value="BSH_CusB"/>
    <property type="match status" value="1"/>
</dbReference>
<dbReference type="InterPro" id="IPR058790">
    <property type="entry name" value="BSH_CusB"/>
</dbReference>
<dbReference type="AlphaFoldDB" id="A0AAW6RL25"/>
<evidence type="ECO:0000313" key="6">
    <source>
        <dbReference type="Proteomes" id="UP001237156"/>
    </source>
</evidence>
<evidence type="ECO:0000259" key="4">
    <source>
        <dbReference type="Pfam" id="PF26002"/>
    </source>
</evidence>
<name>A0AAW6RL25_9BURK</name>
<feature type="domain" description="CusB-like barrel-sandwich hybrid" evidence="3">
    <location>
        <begin position="67"/>
        <end position="289"/>
    </location>
</feature>
<organism evidence="5 6">
    <name type="scientific">Ottowia cancrivicina</name>
    <dbReference type="NCBI Taxonomy" id="3040346"/>
    <lineage>
        <taxon>Bacteria</taxon>
        <taxon>Pseudomonadati</taxon>
        <taxon>Pseudomonadota</taxon>
        <taxon>Betaproteobacteria</taxon>
        <taxon>Burkholderiales</taxon>
        <taxon>Comamonadaceae</taxon>
        <taxon>Ottowia</taxon>
    </lineage>
</organism>
<proteinExistence type="predicted"/>
<dbReference type="PANTHER" id="PTHR30386">
    <property type="entry name" value="MEMBRANE FUSION SUBUNIT OF EMRAB-TOLC MULTIDRUG EFFLUX PUMP"/>
    <property type="match status" value="1"/>
</dbReference>
<protein>
    <submittedName>
        <fullName evidence="5">HlyD family efflux transporter periplasmic adaptor subunit</fullName>
    </submittedName>
</protein>
<evidence type="ECO:0000256" key="2">
    <source>
        <dbReference type="SAM" id="Phobius"/>
    </source>
</evidence>
<feature type="domain" description="AprE-like beta-barrel" evidence="4">
    <location>
        <begin position="306"/>
        <end position="394"/>
    </location>
</feature>
<feature type="coiled-coil region" evidence="1">
    <location>
        <begin position="110"/>
        <end position="166"/>
    </location>
</feature>
<evidence type="ECO:0000313" key="5">
    <source>
        <dbReference type="EMBL" id="MDG9699442.1"/>
    </source>
</evidence>
<keyword evidence="6" id="KW-1185">Reference proteome</keyword>
<dbReference type="PANTHER" id="PTHR30386:SF28">
    <property type="entry name" value="EXPORTED PROTEIN"/>
    <property type="match status" value="1"/>
</dbReference>
<dbReference type="Pfam" id="PF26002">
    <property type="entry name" value="Beta-barrel_AprE"/>
    <property type="match status" value="1"/>
</dbReference>
<dbReference type="EMBL" id="JARVII010000011">
    <property type="protein sequence ID" value="MDG9699442.1"/>
    <property type="molecule type" value="Genomic_DNA"/>
</dbReference>
<dbReference type="PRINTS" id="PR01490">
    <property type="entry name" value="RTXTOXIND"/>
</dbReference>
<dbReference type="InterPro" id="IPR050739">
    <property type="entry name" value="MFP"/>
</dbReference>
<dbReference type="Proteomes" id="UP001237156">
    <property type="component" value="Unassembled WGS sequence"/>
</dbReference>
<evidence type="ECO:0000256" key="1">
    <source>
        <dbReference type="SAM" id="Coils"/>
    </source>
</evidence>